<keyword evidence="1" id="KW-0472">Membrane</keyword>
<evidence type="ECO:0000313" key="3">
    <source>
        <dbReference type="Proteomes" id="UP000693941"/>
    </source>
</evidence>
<feature type="transmembrane region" description="Helical" evidence="1">
    <location>
        <begin position="60"/>
        <end position="80"/>
    </location>
</feature>
<dbReference type="AlphaFoldDB" id="A0A8F5BUT5"/>
<feature type="transmembrane region" description="Helical" evidence="1">
    <location>
        <begin position="6"/>
        <end position="22"/>
    </location>
</feature>
<dbReference type="EMBL" id="CP077715">
    <property type="protein sequence ID" value="QXJ31893.1"/>
    <property type="molecule type" value="Genomic_DNA"/>
</dbReference>
<dbReference type="Proteomes" id="UP000693941">
    <property type="component" value="Chromosome"/>
</dbReference>
<accession>A0A8F5BUT5</accession>
<feature type="transmembrane region" description="Helical" evidence="1">
    <location>
        <begin position="34"/>
        <end position="54"/>
    </location>
</feature>
<reference evidence="2" key="1">
    <citation type="journal article" date="2021" name="Environ. Microbiol.">
        <title>New insights into the diversity and evolution of the archaeal mobilome from three complete genomes of Saccharolobus shibatae.</title>
        <authorList>
            <person name="Medvedeva S."/>
            <person name="Brandt D."/>
            <person name="Cvirkaite-Krupovic V."/>
            <person name="Liu Y."/>
            <person name="Severinov K."/>
            <person name="Ishino S."/>
            <person name="Ishino Y."/>
            <person name="Prangishvili D."/>
            <person name="Kalinowski J."/>
            <person name="Krupovic M."/>
        </authorList>
    </citation>
    <scope>NUCLEOTIDE SEQUENCE</scope>
    <source>
        <strain evidence="2">BEU9</strain>
    </source>
</reference>
<proteinExistence type="predicted"/>
<evidence type="ECO:0000313" key="2">
    <source>
        <dbReference type="EMBL" id="QXJ31893.1"/>
    </source>
</evidence>
<name>A0A8F5BUT5_9CREN</name>
<keyword evidence="1" id="KW-1133">Transmembrane helix</keyword>
<protein>
    <submittedName>
        <fullName evidence="2">Uncharacterized protein</fullName>
    </submittedName>
</protein>
<sequence length="81" mass="9444">MEPNFALIAYFYLVFVVISSVIQDRFTIRKEYYLSLISLLLPLLHNYTIPSIILSLGFGMFFPFSIVLSAIIWKVFITVYI</sequence>
<organism evidence="2 3">
    <name type="scientific">Saccharolobus shibatae</name>
    <dbReference type="NCBI Taxonomy" id="2286"/>
    <lineage>
        <taxon>Archaea</taxon>
        <taxon>Thermoproteota</taxon>
        <taxon>Thermoprotei</taxon>
        <taxon>Sulfolobales</taxon>
        <taxon>Sulfolobaceae</taxon>
        <taxon>Saccharolobus</taxon>
    </lineage>
</organism>
<evidence type="ECO:0000256" key="1">
    <source>
        <dbReference type="SAM" id="Phobius"/>
    </source>
</evidence>
<keyword evidence="1" id="KW-0812">Transmembrane</keyword>
<gene>
    <name evidence="2" type="ORF">J5U21_01544</name>
</gene>